<dbReference type="Gene3D" id="3.20.20.70">
    <property type="entry name" value="Aldolase class I"/>
    <property type="match status" value="1"/>
</dbReference>
<evidence type="ECO:0000256" key="5">
    <source>
        <dbReference type="ARBA" id="ARBA00022691"/>
    </source>
</evidence>
<dbReference type="InterPro" id="IPR013785">
    <property type="entry name" value="Aldolase_TIM"/>
</dbReference>
<evidence type="ECO:0000256" key="9">
    <source>
        <dbReference type="ARBA" id="ARBA00023186"/>
    </source>
</evidence>
<sequence length="379" mass="40988">MARPFGIYVHFPYCTHRCPYCDFAVTTERPPARGEYARAILAELALRAPSFSGLDARSVYLGGGTPSLWDPDDVGEVLTALRARFSIPPGAEVTIEVNPESSSRERLLAWRRAGVNRVSVGVQSFDPGVLAKLGRRHGADLAEQAIRDAADVVGNASVDLIYAARRSTVEIARADATRAVGAGACHVSAYALTLDADVLAEEVPLARLRAQGRLTLPDDDEASAQARAIEAAVRRAGLRRYEISNFARAGAESVHNRLYWEGESYLGLGAGAYGCVRGEEGALRYGNLRDAGRWRAAVLEGALPTAEEDRIAPGAERNERLMLALRMRRGAPLAALSLAQAREAEALVAHRLAVRRAGRLVLTRRGMEVHSAVAERLFE</sequence>
<dbReference type="SMART" id="SM00729">
    <property type="entry name" value="Elp3"/>
    <property type="match status" value="1"/>
</dbReference>
<evidence type="ECO:0000313" key="11">
    <source>
        <dbReference type="EMBL" id="BDG03802.1"/>
    </source>
</evidence>
<dbReference type="PROSITE" id="PS51918">
    <property type="entry name" value="RADICAL_SAM"/>
    <property type="match status" value="1"/>
</dbReference>
<evidence type="ECO:0000256" key="6">
    <source>
        <dbReference type="ARBA" id="ARBA00022723"/>
    </source>
</evidence>
<reference evidence="12" key="1">
    <citation type="journal article" date="2022" name="Int. J. Syst. Evol. Microbiol.">
        <title>Anaeromyxobacter oryzae sp. nov., Anaeromyxobacter diazotrophicus sp. nov. and Anaeromyxobacter paludicola sp. nov., isolated from paddy soils.</title>
        <authorList>
            <person name="Itoh H."/>
            <person name="Xu Z."/>
            <person name="Mise K."/>
            <person name="Masuda Y."/>
            <person name="Ushijima N."/>
            <person name="Hayakawa C."/>
            <person name="Shiratori Y."/>
            <person name="Senoo K."/>
        </authorList>
    </citation>
    <scope>NUCLEOTIDE SEQUENCE [LARGE SCALE GENOMIC DNA]</scope>
    <source>
        <strain evidence="12">Red232</strain>
    </source>
</reference>
<evidence type="ECO:0000256" key="1">
    <source>
        <dbReference type="ARBA" id="ARBA00001966"/>
    </source>
</evidence>
<gene>
    <name evidence="11" type="ORF">AMOR_27980</name>
</gene>
<dbReference type="PANTHER" id="PTHR13932:SF5">
    <property type="entry name" value="RADICAL S-ADENOSYL METHIONINE DOMAIN-CONTAINING PROTEIN 1, MITOCHONDRIAL"/>
    <property type="match status" value="1"/>
</dbReference>
<dbReference type="InterPro" id="IPR034505">
    <property type="entry name" value="Coproporphyrinogen-III_oxidase"/>
</dbReference>
<evidence type="ECO:0000256" key="7">
    <source>
        <dbReference type="ARBA" id="ARBA00023004"/>
    </source>
</evidence>
<protein>
    <recommendedName>
        <fullName evidence="3">Heme chaperone HemW</fullName>
    </recommendedName>
</protein>
<dbReference type="InterPro" id="IPR007197">
    <property type="entry name" value="rSAM"/>
</dbReference>
<dbReference type="SFLD" id="SFLDF00288">
    <property type="entry name" value="HemN-like__clustered_with_nucl"/>
    <property type="match status" value="1"/>
</dbReference>
<dbReference type="EMBL" id="AP025591">
    <property type="protein sequence ID" value="BDG03802.1"/>
    <property type="molecule type" value="Genomic_DNA"/>
</dbReference>
<keyword evidence="6" id="KW-0479">Metal-binding</keyword>
<keyword evidence="12" id="KW-1185">Reference proteome</keyword>
<evidence type="ECO:0000256" key="2">
    <source>
        <dbReference type="ARBA" id="ARBA00006100"/>
    </source>
</evidence>
<dbReference type="PANTHER" id="PTHR13932">
    <property type="entry name" value="COPROPORPHYRINIGEN III OXIDASE"/>
    <property type="match status" value="1"/>
</dbReference>
<keyword evidence="5" id="KW-0949">S-adenosyl-L-methionine</keyword>
<evidence type="ECO:0000256" key="8">
    <source>
        <dbReference type="ARBA" id="ARBA00023014"/>
    </source>
</evidence>
<dbReference type="CDD" id="cd01335">
    <property type="entry name" value="Radical_SAM"/>
    <property type="match status" value="1"/>
</dbReference>
<feature type="domain" description="Radical SAM core" evidence="10">
    <location>
        <begin position="1"/>
        <end position="239"/>
    </location>
</feature>
<evidence type="ECO:0000256" key="3">
    <source>
        <dbReference type="ARBA" id="ARBA00017228"/>
    </source>
</evidence>
<dbReference type="RefSeq" id="WP_248362184.1">
    <property type="nucleotide sequence ID" value="NZ_AP025591.1"/>
</dbReference>
<dbReference type="SFLD" id="SFLDG01065">
    <property type="entry name" value="anaerobic_coproporphyrinogen-I"/>
    <property type="match status" value="1"/>
</dbReference>
<dbReference type="Pfam" id="PF04055">
    <property type="entry name" value="Radical_SAM"/>
    <property type="match status" value="1"/>
</dbReference>
<comment type="similarity">
    <text evidence="2">Belongs to the anaerobic coproporphyrinogen-III oxidase family. HemW subfamily.</text>
</comment>
<keyword evidence="8" id="KW-0411">Iron-sulfur</keyword>
<comment type="cofactor">
    <cofactor evidence="1">
        <name>[4Fe-4S] cluster</name>
        <dbReference type="ChEBI" id="CHEBI:49883"/>
    </cofactor>
</comment>
<dbReference type="InterPro" id="IPR058240">
    <property type="entry name" value="rSAM_sf"/>
</dbReference>
<proteinExistence type="inferred from homology"/>
<dbReference type="Proteomes" id="UP001162891">
    <property type="component" value="Chromosome"/>
</dbReference>
<evidence type="ECO:0000256" key="4">
    <source>
        <dbReference type="ARBA" id="ARBA00022617"/>
    </source>
</evidence>
<evidence type="ECO:0000313" key="12">
    <source>
        <dbReference type="Proteomes" id="UP001162891"/>
    </source>
</evidence>
<accession>A0ABM7WWH3</accession>
<name>A0ABM7WWH3_9BACT</name>
<dbReference type="InterPro" id="IPR004559">
    <property type="entry name" value="HemW-like"/>
</dbReference>
<dbReference type="SFLD" id="SFLDS00029">
    <property type="entry name" value="Radical_SAM"/>
    <property type="match status" value="1"/>
</dbReference>
<dbReference type="SFLD" id="SFLDF00562">
    <property type="entry name" value="HemN-like__clustered_with_heat"/>
    <property type="match status" value="1"/>
</dbReference>
<keyword evidence="9" id="KW-0143">Chaperone</keyword>
<dbReference type="InterPro" id="IPR006638">
    <property type="entry name" value="Elp3/MiaA/NifB-like_rSAM"/>
</dbReference>
<keyword evidence="7" id="KW-0408">Iron</keyword>
<organism evidence="11 12">
    <name type="scientific">Anaeromyxobacter oryzae</name>
    <dbReference type="NCBI Taxonomy" id="2918170"/>
    <lineage>
        <taxon>Bacteria</taxon>
        <taxon>Pseudomonadati</taxon>
        <taxon>Myxococcota</taxon>
        <taxon>Myxococcia</taxon>
        <taxon>Myxococcales</taxon>
        <taxon>Cystobacterineae</taxon>
        <taxon>Anaeromyxobacteraceae</taxon>
        <taxon>Anaeromyxobacter</taxon>
    </lineage>
</organism>
<dbReference type="SUPFAM" id="SSF102114">
    <property type="entry name" value="Radical SAM enzymes"/>
    <property type="match status" value="1"/>
</dbReference>
<keyword evidence="4" id="KW-0349">Heme</keyword>
<evidence type="ECO:0000259" key="10">
    <source>
        <dbReference type="PROSITE" id="PS51918"/>
    </source>
</evidence>